<dbReference type="AlphaFoldDB" id="A0AAE0PH62"/>
<name>A0AAE0PH62_SORBR</name>
<dbReference type="EMBL" id="JAUTDP010000004">
    <property type="protein sequence ID" value="KAK3399779.1"/>
    <property type="molecule type" value="Genomic_DNA"/>
</dbReference>
<evidence type="ECO:0000313" key="4">
    <source>
        <dbReference type="Proteomes" id="UP001281003"/>
    </source>
</evidence>
<evidence type="ECO:0000256" key="1">
    <source>
        <dbReference type="SAM" id="Coils"/>
    </source>
</evidence>
<feature type="region of interest" description="Disordered" evidence="2">
    <location>
        <begin position="239"/>
        <end position="375"/>
    </location>
</feature>
<evidence type="ECO:0000256" key="2">
    <source>
        <dbReference type="SAM" id="MobiDB-lite"/>
    </source>
</evidence>
<reference evidence="3" key="2">
    <citation type="submission" date="2023-07" db="EMBL/GenBank/DDBJ databases">
        <authorList>
            <consortium name="Lawrence Berkeley National Laboratory"/>
            <person name="Haridas S."/>
            <person name="Hensen N."/>
            <person name="Bonometti L."/>
            <person name="Westerberg I."/>
            <person name="Brannstrom I.O."/>
            <person name="Guillou S."/>
            <person name="Cros-Aarteil S."/>
            <person name="Calhoun S."/>
            <person name="Kuo A."/>
            <person name="Mondo S."/>
            <person name="Pangilinan J."/>
            <person name="Riley R."/>
            <person name="LaButti K."/>
            <person name="Andreopoulos B."/>
            <person name="Lipzen A."/>
            <person name="Chen C."/>
            <person name="Yanf M."/>
            <person name="Daum C."/>
            <person name="Ng V."/>
            <person name="Clum A."/>
            <person name="Steindorff A."/>
            <person name="Ohm R."/>
            <person name="Martin F."/>
            <person name="Silar P."/>
            <person name="Natvig D."/>
            <person name="Lalanne C."/>
            <person name="Gautier V."/>
            <person name="Ament-velasquez S.L."/>
            <person name="Kruys A."/>
            <person name="Hutchinson M.I."/>
            <person name="Powell A.J."/>
            <person name="Barry K."/>
            <person name="Miller A.N."/>
            <person name="Grigoriev I.V."/>
            <person name="Debuchy R."/>
            <person name="Gladieux P."/>
            <person name="Thoren M.H."/>
            <person name="Johannesson H."/>
        </authorList>
    </citation>
    <scope>NUCLEOTIDE SEQUENCE</scope>
    <source>
        <strain evidence="3">FGSC 1904</strain>
    </source>
</reference>
<protein>
    <submittedName>
        <fullName evidence="3">Uncharacterized protein</fullName>
    </submittedName>
</protein>
<reference evidence="3" key="1">
    <citation type="journal article" date="2023" name="Mol. Phylogenet. Evol.">
        <title>Genome-scale phylogeny and comparative genomics of the fungal order Sordariales.</title>
        <authorList>
            <person name="Hensen N."/>
            <person name="Bonometti L."/>
            <person name="Westerberg I."/>
            <person name="Brannstrom I.O."/>
            <person name="Guillou S."/>
            <person name="Cros-Aarteil S."/>
            <person name="Calhoun S."/>
            <person name="Haridas S."/>
            <person name="Kuo A."/>
            <person name="Mondo S."/>
            <person name="Pangilinan J."/>
            <person name="Riley R."/>
            <person name="LaButti K."/>
            <person name="Andreopoulos B."/>
            <person name="Lipzen A."/>
            <person name="Chen C."/>
            <person name="Yan M."/>
            <person name="Daum C."/>
            <person name="Ng V."/>
            <person name="Clum A."/>
            <person name="Steindorff A."/>
            <person name="Ohm R.A."/>
            <person name="Martin F."/>
            <person name="Silar P."/>
            <person name="Natvig D.O."/>
            <person name="Lalanne C."/>
            <person name="Gautier V."/>
            <person name="Ament-Velasquez S.L."/>
            <person name="Kruys A."/>
            <person name="Hutchinson M.I."/>
            <person name="Powell A.J."/>
            <person name="Barry K."/>
            <person name="Miller A.N."/>
            <person name="Grigoriev I.V."/>
            <person name="Debuchy R."/>
            <person name="Gladieux P."/>
            <person name="Hiltunen Thoren M."/>
            <person name="Johannesson H."/>
        </authorList>
    </citation>
    <scope>NUCLEOTIDE SEQUENCE</scope>
    <source>
        <strain evidence="3">FGSC 1904</strain>
    </source>
</reference>
<keyword evidence="1" id="KW-0175">Coiled coil</keyword>
<proteinExistence type="predicted"/>
<feature type="compositionally biased region" description="Polar residues" evidence="2">
    <location>
        <begin position="321"/>
        <end position="351"/>
    </location>
</feature>
<feature type="compositionally biased region" description="Low complexity" evidence="2">
    <location>
        <begin position="289"/>
        <end position="320"/>
    </location>
</feature>
<gene>
    <name evidence="3" type="ORF">B0T20DRAFT_495932</name>
</gene>
<feature type="compositionally biased region" description="Basic and acidic residues" evidence="2">
    <location>
        <begin position="268"/>
        <end position="277"/>
    </location>
</feature>
<sequence>MRWFSEKQWAMVEDKSDLTPEEIPIYYATKEKLDALRSAYYQLESNLDGYLMKVLRKIEAAKREIRLCKAKHDAILEELGTTHNMPNRQQMLSVCAAWEPWWDAPDYFYESETGLRLDITPGPTHEWHAEWKQRLLECRTTYGPAGPPPYPPFNRSAAWETRSATRDHPFPLYWEPDSERQLAWEKQQNEKNSDGKKGQLREKHVEKGADLDLGSEPEEAGPSDIMKALAHLEHYANDQPEATTDHNNPRALPPAQVAEQSGSTTRSSKRDKGKGKAVDPPSISIKSNAAPIAATTSTSAGPSRSSAPAPIAASGRSIASTSAATTKNISRTANGTTKSAAVTKGNPSQGTMKEDGEKNTTVAEPRTLRIKIKSV</sequence>
<accession>A0AAE0PH62</accession>
<keyword evidence="4" id="KW-1185">Reference proteome</keyword>
<feature type="region of interest" description="Disordered" evidence="2">
    <location>
        <begin position="185"/>
        <end position="221"/>
    </location>
</feature>
<evidence type="ECO:0000313" key="3">
    <source>
        <dbReference type="EMBL" id="KAK3399779.1"/>
    </source>
</evidence>
<feature type="coiled-coil region" evidence="1">
    <location>
        <begin position="51"/>
        <end position="78"/>
    </location>
</feature>
<dbReference type="Proteomes" id="UP001281003">
    <property type="component" value="Unassembled WGS sequence"/>
</dbReference>
<feature type="compositionally biased region" description="Basic and acidic residues" evidence="2">
    <location>
        <begin position="185"/>
        <end position="210"/>
    </location>
</feature>
<comment type="caution">
    <text evidence="3">The sequence shown here is derived from an EMBL/GenBank/DDBJ whole genome shotgun (WGS) entry which is preliminary data.</text>
</comment>
<organism evidence="3 4">
    <name type="scientific">Sordaria brevicollis</name>
    <dbReference type="NCBI Taxonomy" id="83679"/>
    <lineage>
        <taxon>Eukaryota</taxon>
        <taxon>Fungi</taxon>
        <taxon>Dikarya</taxon>
        <taxon>Ascomycota</taxon>
        <taxon>Pezizomycotina</taxon>
        <taxon>Sordariomycetes</taxon>
        <taxon>Sordariomycetidae</taxon>
        <taxon>Sordariales</taxon>
        <taxon>Sordariaceae</taxon>
        <taxon>Sordaria</taxon>
    </lineage>
</organism>